<evidence type="ECO:0000256" key="1">
    <source>
        <dbReference type="SAM" id="MobiDB-lite"/>
    </source>
</evidence>
<dbReference type="EMBL" id="SZYD01000007">
    <property type="protein sequence ID" value="KAD5802989.1"/>
    <property type="molecule type" value="Genomic_DNA"/>
</dbReference>
<gene>
    <name evidence="2" type="ORF">E3N88_14349</name>
</gene>
<feature type="region of interest" description="Disordered" evidence="1">
    <location>
        <begin position="97"/>
        <end position="127"/>
    </location>
</feature>
<protein>
    <submittedName>
        <fullName evidence="2">Uncharacterized protein</fullName>
    </submittedName>
</protein>
<evidence type="ECO:0000313" key="2">
    <source>
        <dbReference type="EMBL" id="KAD5802989.1"/>
    </source>
</evidence>
<feature type="compositionally biased region" description="Basic residues" evidence="1">
    <location>
        <begin position="110"/>
        <end position="122"/>
    </location>
</feature>
<keyword evidence="3" id="KW-1185">Reference proteome</keyword>
<evidence type="ECO:0000313" key="3">
    <source>
        <dbReference type="Proteomes" id="UP000326396"/>
    </source>
</evidence>
<reference evidence="2 3" key="1">
    <citation type="submission" date="2019-05" db="EMBL/GenBank/DDBJ databases">
        <title>Mikania micrantha, genome provides insights into the molecular mechanism of rapid growth.</title>
        <authorList>
            <person name="Liu B."/>
        </authorList>
    </citation>
    <scope>NUCLEOTIDE SEQUENCE [LARGE SCALE GENOMIC DNA]</scope>
    <source>
        <strain evidence="2">NLD-2019</strain>
        <tissue evidence="2">Leaf</tissue>
    </source>
</reference>
<dbReference type="PANTHER" id="PTHR35317">
    <property type="entry name" value="OS04G0629600 PROTEIN"/>
    <property type="match status" value="1"/>
</dbReference>
<dbReference type="Proteomes" id="UP000326396">
    <property type="component" value="Linkage Group LG15"/>
</dbReference>
<comment type="caution">
    <text evidence="2">The sequence shown here is derived from an EMBL/GenBank/DDBJ whole genome shotgun (WGS) entry which is preliminary data.</text>
</comment>
<dbReference type="PANTHER" id="PTHR35317:SF35">
    <property type="entry name" value="DUF4219 DOMAIN-CONTAINING PROTEIN"/>
    <property type="match status" value="1"/>
</dbReference>
<dbReference type="Pfam" id="PF14223">
    <property type="entry name" value="Retrotran_gag_2"/>
    <property type="match status" value="1"/>
</dbReference>
<sequence length="276" mass="30294">MKEDEAVGDYFSKVMTIVSQRRSYGEQVTDQTVVEKILRSLTPKYDYIVPLIEVSNDLSRLAPVKLMGSLQSHEARINSRAGNQTEKTEEQALQVFQESSRGYSGGQGRGRSRGPNRGRGRGRPSSQLLHNLLPQQLGAHSGDLLIFRSSDFKFPRYVNSISTIDEPNSIRNDSQCGMGSSILWPESRSITYRKRDRTAFGYVRTGSEIVDNLVNVDWNLGRLSLAFTPQPKLTASGPRGPVTTPIAGGGGGGVELPVDLSISGVTAGEKLKFDFE</sequence>
<proteinExistence type="predicted"/>
<dbReference type="AlphaFoldDB" id="A0A5N6P189"/>
<accession>A0A5N6P189</accession>
<name>A0A5N6P189_9ASTR</name>
<dbReference type="OrthoDB" id="1742098at2759"/>
<organism evidence="2 3">
    <name type="scientific">Mikania micrantha</name>
    <name type="common">bitter vine</name>
    <dbReference type="NCBI Taxonomy" id="192012"/>
    <lineage>
        <taxon>Eukaryota</taxon>
        <taxon>Viridiplantae</taxon>
        <taxon>Streptophyta</taxon>
        <taxon>Embryophyta</taxon>
        <taxon>Tracheophyta</taxon>
        <taxon>Spermatophyta</taxon>
        <taxon>Magnoliopsida</taxon>
        <taxon>eudicotyledons</taxon>
        <taxon>Gunneridae</taxon>
        <taxon>Pentapetalae</taxon>
        <taxon>asterids</taxon>
        <taxon>campanulids</taxon>
        <taxon>Asterales</taxon>
        <taxon>Asteraceae</taxon>
        <taxon>Asteroideae</taxon>
        <taxon>Heliantheae alliance</taxon>
        <taxon>Eupatorieae</taxon>
        <taxon>Mikania</taxon>
    </lineage>
</organism>